<dbReference type="InterPro" id="IPR001753">
    <property type="entry name" value="Enoyl-CoA_hydra/iso"/>
</dbReference>
<dbReference type="SUPFAM" id="SSF52096">
    <property type="entry name" value="ClpP/crotonase"/>
    <property type="match status" value="1"/>
</dbReference>
<dbReference type="PANTHER" id="PTHR43802:SF1">
    <property type="entry name" value="IP11341P-RELATED"/>
    <property type="match status" value="1"/>
</dbReference>
<keyword evidence="3" id="KW-1185">Reference proteome</keyword>
<evidence type="ECO:0000313" key="3">
    <source>
        <dbReference type="Proteomes" id="UP001589867"/>
    </source>
</evidence>
<dbReference type="Pfam" id="PF00378">
    <property type="entry name" value="ECH_1"/>
    <property type="match status" value="1"/>
</dbReference>
<dbReference type="RefSeq" id="WP_377253627.1">
    <property type="nucleotide sequence ID" value="NZ_JBHLUH010000047.1"/>
</dbReference>
<dbReference type="PANTHER" id="PTHR43802">
    <property type="entry name" value="ENOYL-COA HYDRATASE"/>
    <property type="match status" value="1"/>
</dbReference>
<sequence length="320" mass="33638">MRVLDLDALSPDQVDEAVEAAMPGAPALVGVTRVQPAESAGPLLEALTCTLVAVPGLTDRDLPRTCVAVPDLDRAVAALRGTAESSPYATLALVGLLRLTAGAGVADGLVAESLAYSMLLAGPEFLAWRERTPRRAVPPGDEPVRLSRVGDTLRVVLSRPDRHNAFDRGIRDGLVEAMRLCELDDSITAVELSGAGRSFSSGGDLDEFGTTPNVAAAHLIRLRQSAGYAVHRVADRVRAVVHGSCIGAGIEVPAFASRLDASDDARFQLPELRMGLVPGAGGTVSITRRIGRWRTAYLALLAEPVSVTTALAWGLVDSRV</sequence>
<dbReference type="Proteomes" id="UP001589867">
    <property type="component" value="Unassembled WGS sequence"/>
</dbReference>
<comment type="similarity">
    <text evidence="1">Belongs to the enoyl-CoA hydratase/isomerase family.</text>
</comment>
<comment type="caution">
    <text evidence="2">The sequence shown here is derived from an EMBL/GenBank/DDBJ whole genome shotgun (WGS) entry which is preliminary data.</text>
</comment>
<organism evidence="2 3">
    <name type="scientific">Phytohabitans kaempferiae</name>
    <dbReference type="NCBI Taxonomy" id="1620943"/>
    <lineage>
        <taxon>Bacteria</taxon>
        <taxon>Bacillati</taxon>
        <taxon>Actinomycetota</taxon>
        <taxon>Actinomycetes</taxon>
        <taxon>Micromonosporales</taxon>
        <taxon>Micromonosporaceae</taxon>
    </lineage>
</organism>
<evidence type="ECO:0000256" key="1">
    <source>
        <dbReference type="ARBA" id="ARBA00005254"/>
    </source>
</evidence>
<proteinExistence type="inferred from homology"/>
<name>A0ABV6M729_9ACTN</name>
<dbReference type="CDD" id="cd06558">
    <property type="entry name" value="crotonase-like"/>
    <property type="match status" value="1"/>
</dbReference>
<dbReference type="EMBL" id="JBHLUH010000047">
    <property type="protein sequence ID" value="MFC0530468.1"/>
    <property type="molecule type" value="Genomic_DNA"/>
</dbReference>
<accession>A0ABV6M729</accession>
<reference evidence="2 3" key="1">
    <citation type="submission" date="2024-09" db="EMBL/GenBank/DDBJ databases">
        <authorList>
            <person name="Sun Q."/>
            <person name="Mori K."/>
        </authorList>
    </citation>
    <scope>NUCLEOTIDE SEQUENCE [LARGE SCALE GENOMIC DNA]</scope>
    <source>
        <strain evidence="2 3">TBRC 3947</strain>
    </source>
</reference>
<dbReference type="Gene3D" id="3.90.226.10">
    <property type="entry name" value="2-enoyl-CoA Hydratase, Chain A, domain 1"/>
    <property type="match status" value="1"/>
</dbReference>
<dbReference type="InterPro" id="IPR029045">
    <property type="entry name" value="ClpP/crotonase-like_dom_sf"/>
</dbReference>
<protein>
    <submittedName>
        <fullName evidence="2">Enoyl-CoA hydratase/isomerase family protein</fullName>
    </submittedName>
</protein>
<evidence type="ECO:0000313" key="2">
    <source>
        <dbReference type="EMBL" id="MFC0530468.1"/>
    </source>
</evidence>
<gene>
    <name evidence="2" type="ORF">ACFFIA_22670</name>
</gene>